<protein>
    <submittedName>
        <fullName evidence="1">DUF6428 family protein</fullName>
    </submittedName>
</protein>
<dbReference type="RefSeq" id="WP_379765955.1">
    <property type="nucleotide sequence ID" value="NZ_JBHSCL010000009.1"/>
</dbReference>
<proteinExistence type="predicted"/>
<comment type="caution">
    <text evidence="1">The sequence shown here is derived from an EMBL/GenBank/DDBJ whole genome shotgun (WGS) entry which is preliminary data.</text>
</comment>
<dbReference type="Proteomes" id="UP001595841">
    <property type="component" value="Unassembled WGS sequence"/>
</dbReference>
<reference evidence="2" key="1">
    <citation type="journal article" date="2019" name="Int. J. Syst. Evol. Microbiol.">
        <title>The Global Catalogue of Microorganisms (GCM) 10K type strain sequencing project: providing services to taxonomists for standard genome sequencing and annotation.</title>
        <authorList>
            <consortium name="The Broad Institute Genomics Platform"/>
            <consortium name="The Broad Institute Genome Sequencing Center for Infectious Disease"/>
            <person name="Wu L."/>
            <person name="Ma J."/>
        </authorList>
    </citation>
    <scope>NUCLEOTIDE SEQUENCE [LARGE SCALE GENOMIC DNA]</scope>
    <source>
        <strain evidence="2">CGMCC 1.15774</strain>
    </source>
</reference>
<dbReference type="InterPro" id="IPR045534">
    <property type="entry name" value="DUF6428"/>
</dbReference>
<organism evidence="1 2">
    <name type="scientific">Flagellimonas marina</name>
    <dbReference type="NCBI Taxonomy" id="1775168"/>
    <lineage>
        <taxon>Bacteria</taxon>
        <taxon>Pseudomonadati</taxon>
        <taxon>Bacteroidota</taxon>
        <taxon>Flavobacteriia</taxon>
        <taxon>Flavobacteriales</taxon>
        <taxon>Flavobacteriaceae</taxon>
        <taxon>Flagellimonas</taxon>
    </lineage>
</organism>
<evidence type="ECO:0000313" key="1">
    <source>
        <dbReference type="EMBL" id="MFC4221363.1"/>
    </source>
</evidence>
<accession>A0ABV8PMH2</accession>
<sequence length="164" mass="18439">MKTSEFLSVLKQHQNKSLLFEYAPDKLVGANYHITEVKNITIDSVDCGAGTDFWKETVIQLWESPKEKGKRDFMSIYKALAILNKVDRIKPMEQDAEIKFEYSNDDFHTAQLFVNDYTLDNQSLTIKLSVQKTDCKAKETCGIEPTVEVKEEASAGCAPGSGCC</sequence>
<name>A0ABV8PMH2_9FLAO</name>
<dbReference type="EMBL" id="JBHSCL010000009">
    <property type="protein sequence ID" value="MFC4221363.1"/>
    <property type="molecule type" value="Genomic_DNA"/>
</dbReference>
<dbReference type="Pfam" id="PF20001">
    <property type="entry name" value="DUF6428"/>
    <property type="match status" value="1"/>
</dbReference>
<keyword evidence="2" id="KW-1185">Reference proteome</keyword>
<gene>
    <name evidence="1" type="ORF">ACFOWS_14520</name>
</gene>
<evidence type="ECO:0000313" key="2">
    <source>
        <dbReference type="Proteomes" id="UP001595841"/>
    </source>
</evidence>